<accession>A0A6G1H1F4</accession>
<protein>
    <submittedName>
        <fullName evidence="1">Uncharacterized protein</fullName>
    </submittedName>
</protein>
<proteinExistence type="predicted"/>
<keyword evidence="2" id="KW-1185">Reference proteome</keyword>
<organism evidence="1 2">
    <name type="scientific">Aulographum hederae CBS 113979</name>
    <dbReference type="NCBI Taxonomy" id="1176131"/>
    <lineage>
        <taxon>Eukaryota</taxon>
        <taxon>Fungi</taxon>
        <taxon>Dikarya</taxon>
        <taxon>Ascomycota</taxon>
        <taxon>Pezizomycotina</taxon>
        <taxon>Dothideomycetes</taxon>
        <taxon>Pleosporomycetidae</taxon>
        <taxon>Aulographales</taxon>
        <taxon>Aulographaceae</taxon>
    </lineage>
</organism>
<dbReference type="AlphaFoldDB" id="A0A6G1H1F4"/>
<dbReference type="EMBL" id="ML977154">
    <property type="protein sequence ID" value="KAF1987005.1"/>
    <property type="molecule type" value="Genomic_DNA"/>
</dbReference>
<dbReference type="Proteomes" id="UP000800041">
    <property type="component" value="Unassembled WGS sequence"/>
</dbReference>
<evidence type="ECO:0000313" key="1">
    <source>
        <dbReference type="EMBL" id="KAF1987005.1"/>
    </source>
</evidence>
<sequence length="112" mass="12720">MDDGRRWATTLCHSGKAVKRLNSKLNKHVDIARRLVDLIFNNNNNKQLAPPGPCLYPLSTTGLSCAAAWPRRHNLQALYSLVTGHPPNLRESFDYRYYVYNRTLSTSSLITC</sequence>
<evidence type="ECO:0000313" key="2">
    <source>
        <dbReference type="Proteomes" id="UP000800041"/>
    </source>
</evidence>
<reference evidence="1" key="1">
    <citation type="journal article" date="2020" name="Stud. Mycol.">
        <title>101 Dothideomycetes genomes: a test case for predicting lifestyles and emergence of pathogens.</title>
        <authorList>
            <person name="Haridas S."/>
            <person name="Albert R."/>
            <person name="Binder M."/>
            <person name="Bloem J."/>
            <person name="Labutti K."/>
            <person name="Salamov A."/>
            <person name="Andreopoulos B."/>
            <person name="Baker S."/>
            <person name="Barry K."/>
            <person name="Bills G."/>
            <person name="Bluhm B."/>
            <person name="Cannon C."/>
            <person name="Castanera R."/>
            <person name="Culley D."/>
            <person name="Daum C."/>
            <person name="Ezra D."/>
            <person name="Gonzalez J."/>
            <person name="Henrissat B."/>
            <person name="Kuo A."/>
            <person name="Liang C."/>
            <person name="Lipzen A."/>
            <person name="Lutzoni F."/>
            <person name="Magnuson J."/>
            <person name="Mondo S."/>
            <person name="Nolan M."/>
            <person name="Ohm R."/>
            <person name="Pangilinan J."/>
            <person name="Park H.-J."/>
            <person name="Ramirez L."/>
            <person name="Alfaro M."/>
            <person name="Sun H."/>
            <person name="Tritt A."/>
            <person name="Yoshinaga Y."/>
            <person name="Zwiers L.-H."/>
            <person name="Turgeon B."/>
            <person name="Goodwin S."/>
            <person name="Spatafora J."/>
            <person name="Crous P."/>
            <person name="Grigoriev I."/>
        </authorList>
    </citation>
    <scope>NUCLEOTIDE SEQUENCE</scope>
    <source>
        <strain evidence="1">CBS 113979</strain>
    </source>
</reference>
<name>A0A6G1H1F4_9PEZI</name>
<gene>
    <name evidence="1" type="ORF">K402DRAFT_393150</name>
</gene>